<feature type="transmembrane region" description="Helical" evidence="2">
    <location>
        <begin position="290"/>
        <end position="311"/>
    </location>
</feature>
<comment type="caution">
    <text evidence="3">The sequence shown here is derived from an EMBL/GenBank/DDBJ whole genome shotgun (WGS) entry which is preliminary data.</text>
</comment>
<sequence length="351" mass="38956">MEVSRQLLVIGLIATVGLLMKIIVFTSPGWAGVHVPVKKENPMFMDDMVMPPCDDGSNSEIPEGAPTDQKRPPLPPCDKVMPEKKGGMMPMPFEHRKKDKHHCGPGIHMSLGLWYTVTCTQVSHTKKPAAPTPTPEWIIDRKKRSHHDSSEERDDDDDDDDDDKMKKECHVTSYKHADEVANNLPAETRSLGNLVRNIAMYTDKMLCEFRVEASIGLGMSFLGIIALLVYARGGARSRWSAILSFMSLLTSGVIYLVAVGKVASILIMAHKYLEYEMSDLNVHFSVPWCLIVAVVGALLTLVATFGILLVLSRGHNSRDIAKPYAVNVNENGKYERFVNDDAGPLPLKVKF</sequence>
<reference evidence="3 4" key="1">
    <citation type="journal article" date="2017" name="Nat. Ecol. Evol.">
        <title>Scallop genome provides insights into evolution of bilaterian karyotype and development.</title>
        <authorList>
            <person name="Wang S."/>
            <person name="Zhang J."/>
            <person name="Jiao W."/>
            <person name="Li J."/>
            <person name="Xun X."/>
            <person name="Sun Y."/>
            <person name="Guo X."/>
            <person name="Huan P."/>
            <person name="Dong B."/>
            <person name="Zhang L."/>
            <person name="Hu X."/>
            <person name="Sun X."/>
            <person name="Wang J."/>
            <person name="Zhao C."/>
            <person name="Wang Y."/>
            <person name="Wang D."/>
            <person name="Huang X."/>
            <person name="Wang R."/>
            <person name="Lv J."/>
            <person name="Li Y."/>
            <person name="Zhang Z."/>
            <person name="Liu B."/>
            <person name="Lu W."/>
            <person name="Hui Y."/>
            <person name="Liang J."/>
            <person name="Zhou Z."/>
            <person name="Hou R."/>
            <person name="Li X."/>
            <person name="Liu Y."/>
            <person name="Li H."/>
            <person name="Ning X."/>
            <person name="Lin Y."/>
            <person name="Zhao L."/>
            <person name="Xing Q."/>
            <person name="Dou J."/>
            <person name="Li Y."/>
            <person name="Mao J."/>
            <person name="Guo H."/>
            <person name="Dou H."/>
            <person name="Li T."/>
            <person name="Mu C."/>
            <person name="Jiang W."/>
            <person name="Fu Q."/>
            <person name="Fu X."/>
            <person name="Miao Y."/>
            <person name="Liu J."/>
            <person name="Yu Q."/>
            <person name="Li R."/>
            <person name="Liao H."/>
            <person name="Li X."/>
            <person name="Kong Y."/>
            <person name="Jiang Z."/>
            <person name="Chourrout D."/>
            <person name="Li R."/>
            <person name="Bao Z."/>
        </authorList>
    </citation>
    <scope>NUCLEOTIDE SEQUENCE [LARGE SCALE GENOMIC DNA]</scope>
    <source>
        <strain evidence="3 4">PY_sf001</strain>
    </source>
</reference>
<dbReference type="OrthoDB" id="6095590at2759"/>
<protein>
    <submittedName>
        <fullName evidence="3">Uncharacterized protein</fullName>
    </submittedName>
</protein>
<feature type="transmembrane region" description="Helical" evidence="2">
    <location>
        <begin position="243"/>
        <end position="270"/>
    </location>
</feature>
<evidence type="ECO:0000313" key="3">
    <source>
        <dbReference type="EMBL" id="OWF35153.1"/>
    </source>
</evidence>
<keyword evidence="2" id="KW-1133">Transmembrane helix</keyword>
<proteinExistence type="predicted"/>
<feature type="region of interest" description="Disordered" evidence="1">
    <location>
        <begin position="124"/>
        <end position="165"/>
    </location>
</feature>
<dbReference type="Proteomes" id="UP000242188">
    <property type="component" value="Unassembled WGS sequence"/>
</dbReference>
<keyword evidence="4" id="KW-1185">Reference proteome</keyword>
<keyword evidence="2" id="KW-0812">Transmembrane</keyword>
<dbReference type="AlphaFoldDB" id="A0A210PF85"/>
<evidence type="ECO:0000256" key="2">
    <source>
        <dbReference type="SAM" id="Phobius"/>
    </source>
</evidence>
<feature type="transmembrane region" description="Helical" evidence="2">
    <location>
        <begin position="213"/>
        <end position="231"/>
    </location>
</feature>
<organism evidence="3 4">
    <name type="scientific">Mizuhopecten yessoensis</name>
    <name type="common">Japanese scallop</name>
    <name type="synonym">Patinopecten yessoensis</name>
    <dbReference type="NCBI Taxonomy" id="6573"/>
    <lineage>
        <taxon>Eukaryota</taxon>
        <taxon>Metazoa</taxon>
        <taxon>Spiralia</taxon>
        <taxon>Lophotrochozoa</taxon>
        <taxon>Mollusca</taxon>
        <taxon>Bivalvia</taxon>
        <taxon>Autobranchia</taxon>
        <taxon>Pteriomorphia</taxon>
        <taxon>Pectinida</taxon>
        <taxon>Pectinoidea</taxon>
        <taxon>Pectinidae</taxon>
        <taxon>Mizuhopecten</taxon>
    </lineage>
</organism>
<dbReference type="EMBL" id="NEDP02076739">
    <property type="protein sequence ID" value="OWF35153.1"/>
    <property type="molecule type" value="Genomic_DNA"/>
</dbReference>
<evidence type="ECO:0000256" key="1">
    <source>
        <dbReference type="SAM" id="MobiDB-lite"/>
    </source>
</evidence>
<feature type="region of interest" description="Disordered" evidence="1">
    <location>
        <begin position="54"/>
        <end position="76"/>
    </location>
</feature>
<accession>A0A210PF85</accession>
<name>A0A210PF85_MIZYE</name>
<feature type="compositionally biased region" description="Acidic residues" evidence="1">
    <location>
        <begin position="151"/>
        <end position="162"/>
    </location>
</feature>
<keyword evidence="2" id="KW-0472">Membrane</keyword>
<gene>
    <name evidence="3" type="ORF">KP79_PYT05412</name>
</gene>
<evidence type="ECO:0000313" key="4">
    <source>
        <dbReference type="Proteomes" id="UP000242188"/>
    </source>
</evidence>